<sequence>MGACRTRVLSRAVSFSWILLPGYPFSKRRRLCGSILPFSRINRKPNRRHSVKRLGRSVRCACRTISKQIVAKTEAQQQQTVACLHISGLGHCSFTTAVNYMGTLMAFPGLVLERCCVAVGRVGFARDVRVCVCTIPWLFHLLS</sequence>
<reference evidence="1 3" key="1">
    <citation type="journal article" date="2020" name="Stud. Mycol.">
        <title>101 Dothideomycetes genomes: a test case for predicting lifestyles and emergence of pathogens.</title>
        <authorList>
            <person name="Haridas S."/>
            <person name="Albert R."/>
            <person name="Binder M."/>
            <person name="Bloem J."/>
            <person name="Labutti K."/>
            <person name="Salamov A."/>
            <person name="Andreopoulos B."/>
            <person name="Baker S."/>
            <person name="Barry K."/>
            <person name="Bills G."/>
            <person name="Bluhm B."/>
            <person name="Cannon C."/>
            <person name="Castanera R."/>
            <person name="Culley D."/>
            <person name="Daum C."/>
            <person name="Ezra D."/>
            <person name="Gonzalez J."/>
            <person name="Henrissat B."/>
            <person name="Kuo A."/>
            <person name="Liang C."/>
            <person name="Lipzen A."/>
            <person name="Lutzoni F."/>
            <person name="Magnuson J."/>
            <person name="Mondo S."/>
            <person name="Nolan M."/>
            <person name="Ohm R."/>
            <person name="Pangilinan J."/>
            <person name="Park H.-J."/>
            <person name="Ramirez L."/>
            <person name="Alfaro M."/>
            <person name="Sun H."/>
            <person name="Tritt A."/>
            <person name="Yoshinaga Y."/>
            <person name="Zwiers L.-H."/>
            <person name="Turgeon B."/>
            <person name="Goodwin S."/>
            <person name="Spatafora J."/>
            <person name="Crous P."/>
            <person name="Grigoriev I."/>
        </authorList>
    </citation>
    <scope>NUCLEOTIDE SEQUENCE</scope>
    <source>
        <strain evidence="1 3">CBS 304.34</strain>
    </source>
</reference>
<reference evidence="3" key="3">
    <citation type="submission" date="2025-04" db="UniProtKB">
        <authorList>
            <consortium name="RefSeq"/>
        </authorList>
    </citation>
    <scope>IDENTIFICATION</scope>
    <source>
        <strain evidence="3">CBS 304.34</strain>
    </source>
</reference>
<protein>
    <submittedName>
        <fullName evidence="1 3">Uncharacterized protein</fullName>
    </submittedName>
</protein>
<organism evidence="1">
    <name type="scientific">Mytilinidion resinicola</name>
    <dbReference type="NCBI Taxonomy" id="574789"/>
    <lineage>
        <taxon>Eukaryota</taxon>
        <taxon>Fungi</taxon>
        <taxon>Dikarya</taxon>
        <taxon>Ascomycota</taxon>
        <taxon>Pezizomycotina</taxon>
        <taxon>Dothideomycetes</taxon>
        <taxon>Pleosporomycetidae</taxon>
        <taxon>Mytilinidiales</taxon>
        <taxon>Mytilinidiaceae</taxon>
        <taxon>Mytilinidion</taxon>
    </lineage>
</organism>
<evidence type="ECO:0000313" key="2">
    <source>
        <dbReference type="Proteomes" id="UP000504636"/>
    </source>
</evidence>
<dbReference type="OrthoDB" id="10522130at2759"/>
<keyword evidence="2" id="KW-1185">Reference proteome</keyword>
<proteinExistence type="predicted"/>
<dbReference type="AlphaFoldDB" id="A0A6A6YY64"/>
<dbReference type="EMBL" id="MU003696">
    <property type="protein sequence ID" value="KAF2813488.1"/>
    <property type="molecule type" value="Genomic_DNA"/>
</dbReference>
<dbReference type="GeneID" id="54454646"/>
<accession>A0A6A6YY64</accession>
<gene>
    <name evidence="1 3" type="ORF">BDZ99DRAFT_257651</name>
</gene>
<dbReference type="Proteomes" id="UP000504636">
    <property type="component" value="Unplaced"/>
</dbReference>
<reference evidence="3" key="2">
    <citation type="submission" date="2020-04" db="EMBL/GenBank/DDBJ databases">
        <authorList>
            <consortium name="NCBI Genome Project"/>
        </authorList>
    </citation>
    <scope>NUCLEOTIDE SEQUENCE</scope>
    <source>
        <strain evidence="3">CBS 304.34</strain>
    </source>
</reference>
<evidence type="ECO:0000313" key="1">
    <source>
        <dbReference type="EMBL" id="KAF2813488.1"/>
    </source>
</evidence>
<evidence type="ECO:0000313" key="3">
    <source>
        <dbReference type="RefSeq" id="XP_033580452.1"/>
    </source>
</evidence>
<dbReference type="RefSeq" id="XP_033580452.1">
    <property type="nucleotide sequence ID" value="XM_033713753.1"/>
</dbReference>
<name>A0A6A6YY64_9PEZI</name>